<evidence type="ECO:0000313" key="3">
    <source>
        <dbReference type="Proteomes" id="UP001589585"/>
    </source>
</evidence>
<evidence type="ECO:0000259" key="1">
    <source>
        <dbReference type="Pfam" id="PF09949"/>
    </source>
</evidence>
<dbReference type="Proteomes" id="UP001589585">
    <property type="component" value="Unassembled WGS sequence"/>
</dbReference>
<dbReference type="Pfam" id="PF09949">
    <property type="entry name" value="APP1_cat"/>
    <property type="match status" value="1"/>
</dbReference>
<organism evidence="2 3">
    <name type="scientific">Mariniflexile ostreae</name>
    <dbReference type="NCBI Taxonomy" id="1520892"/>
    <lineage>
        <taxon>Bacteria</taxon>
        <taxon>Pseudomonadati</taxon>
        <taxon>Bacteroidota</taxon>
        <taxon>Flavobacteriia</taxon>
        <taxon>Flavobacteriales</taxon>
        <taxon>Flavobacteriaceae</taxon>
        <taxon>Mariniflexile</taxon>
    </lineage>
</organism>
<dbReference type="RefSeq" id="WP_379861157.1">
    <property type="nucleotide sequence ID" value="NZ_JBHMFC010000035.1"/>
</dbReference>
<dbReference type="InterPro" id="IPR019236">
    <property type="entry name" value="APP1_cat"/>
</dbReference>
<dbReference type="PANTHER" id="PTHR28208">
    <property type="entry name" value="PHOSPHATIDATE PHOSPHATASE APP1"/>
    <property type="match status" value="1"/>
</dbReference>
<feature type="domain" description="Phosphatidate phosphatase APP1 catalytic" evidence="1">
    <location>
        <begin position="134"/>
        <end position="289"/>
    </location>
</feature>
<evidence type="ECO:0000313" key="2">
    <source>
        <dbReference type="EMBL" id="MFB9056942.1"/>
    </source>
</evidence>
<accession>A0ABV5FBW2</accession>
<dbReference type="InterPro" id="IPR052935">
    <property type="entry name" value="Mg2+_PAP"/>
</dbReference>
<name>A0ABV5FBW2_9FLAO</name>
<reference evidence="2 3" key="1">
    <citation type="submission" date="2024-09" db="EMBL/GenBank/DDBJ databases">
        <authorList>
            <person name="Sun Q."/>
            <person name="Mori K."/>
        </authorList>
    </citation>
    <scope>NUCLEOTIDE SEQUENCE [LARGE SCALE GENOMIC DNA]</scope>
    <source>
        <strain evidence="2 3">CECT 8622</strain>
    </source>
</reference>
<comment type="caution">
    <text evidence="2">The sequence shown here is derived from an EMBL/GenBank/DDBJ whole genome shotgun (WGS) entry which is preliminary data.</text>
</comment>
<sequence>MFKKDPLQIMVFQTYGTSTHFYARGRAIEDENIDLEQKGFFKLLFNAWKRFETDEVRNSELVVKIGPDRFLCTKTDHKGYFILDETVANISDYANEEGWVVFEVSYKQNTLKHLIQLENRFPGEMLIPSKKASFGVISDIDDTILHTGIVSLLKWRVVINTLLTSAGKRLPLEGAPEFYHLLHQGKSGNEANPIFYVSHSPWNLYRYLEYFLKKNNFPKGPIVLRNFPSLFRRRPKDEKPQKQKEIMNILKAYPDLKFILIGDSGEHDPAIYMEIAEAYPERISAIYLRSVKHALKMANTHRLYHAYNKVPVLLVENTEAAIKHARAHGFVAPKTNH</sequence>
<proteinExistence type="predicted"/>
<gene>
    <name evidence="2" type="ORF">ACFFU9_09330</name>
</gene>
<dbReference type="PANTHER" id="PTHR28208:SF3">
    <property type="entry name" value="PHOSPHATIDATE PHOSPHATASE APP1"/>
    <property type="match status" value="1"/>
</dbReference>
<dbReference type="EMBL" id="JBHMFC010000035">
    <property type="protein sequence ID" value="MFB9056942.1"/>
    <property type="molecule type" value="Genomic_DNA"/>
</dbReference>
<protein>
    <submittedName>
        <fullName evidence="2">App1 family protein</fullName>
    </submittedName>
</protein>
<keyword evidence="3" id="KW-1185">Reference proteome</keyword>